<name>A0A9X3MUY2_9ACTN</name>
<feature type="transmembrane region" description="Helical" evidence="7">
    <location>
        <begin position="168"/>
        <end position="190"/>
    </location>
</feature>
<feature type="transmembrane region" description="Helical" evidence="7">
    <location>
        <begin position="360"/>
        <end position="385"/>
    </location>
</feature>
<evidence type="ECO:0000256" key="5">
    <source>
        <dbReference type="ARBA" id="ARBA00022989"/>
    </source>
</evidence>
<feature type="transmembrane region" description="Helical" evidence="7">
    <location>
        <begin position="307"/>
        <end position="325"/>
    </location>
</feature>
<keyword evidence="4 7" id="KW-0812">Transmembrane</keyword>
<dbReference type="PRINTS" id="PR01036">
    <property type="entry name" value="TCRTETB"/>
</dbReference>
<keyword evidence="6 7" id="KW-0472">Membrane</keyword>
<evidence type="ECO:0000313" key="9">
    <source>
        <dbReference type="EMBL" id="MDA0161767.1"/>
    </source>
</evidence>
<dbReference type="Proteomes" id="UP001149140">
    <property type="component" value="Unassembled WGS sequence"/>
</dbReference>
<evidence type="ECO:0000313" key="10">
    <source>
        <dbReference type="Proteomes" id="UP001149140"/>
    </source>
</evidence>
<dbReference type="InterPro" id="IPR020846">
    <property type="entry name" value="MFS_dom"/>
</dbReference>
<dbReference type="Gene3D" id="1.20.1720.10">
    <property type="entry name" value="Multidrug resistance protein D"/>
    <property type="match status" value="1"/>
</dbReference>
<gene>
    <name evidence="9" type="ORF">OM076_15950</name>
</gene>
<evidence type="ECO:0000256" key="4">
    <source>
        <dbReference type="ARBA" id="ARBA00022692"/>
    </source>
</evidence>
<reference evidence="9" key="1">
    <citation type="submission" date="2022-10" db="EMBL/GenBank/DDBJ databases">
        <title>The WGS of Solirubrobacter ginsenosidimutans DSM 21036.</title>
        <authorList>
            <person name="Jiang Z."/>
        </authorList>
    </citation>
    <scope>NUCLEOTIDE SEQUENCE</scope>
    <source>
        <strain evidence="9">DSM 21036</strain>
    </source>
</reference>
<dbReference type="PANTHER" id="PTHR42718:SF42">
    <property type="entry name" value="EXPORT PROTEIN"/>
    <property type="match status" value="1"/>
</dbReference>
<comment type="subcellular location">
    <subcellularLocation>
        <location evidence="1">Cell membrane</location>
        <topology evidence="1">Multi-pass membrane protein</topology>
    </subcellularLocation>
</comment>
<dbReference type="InterPro" id="IPR011701">
    <property type="entry name" value="MFS"/>
</dbReference>
<accession>A0A9X3MUY2</accession>
<dbReference type="NCBIfam" id="TIGR00711">
    <property type="entry name" value="efflux_EmrB"/>
    <property type="match status" value="1"/>
</dbReference>
<keyword evidence="2" id="KW-0813">Transport</keyword>
<protein>
    <submittedName>
        <fullName evidence="9">MFS transporter</fullName>
    </submittedName>
</protein>
<dbReference type="SUPFAM" id="SSF103473">
    <property type="entry name" value="MFS general substrate transporter"/>
    <property type="match status" value="1"/>
</dbReference>
<keyword evidence="10" id="KW-1185">Reference proteome</keyword>
<keyword evidence="3" id="KW-1003">Cell membrane</keyword>
<evidence type="ECO:0000256" key="6">
    <source>
        <dbReference type="ARBA" id="ARBA00023136"/>
    </source>
</evidence>
<sequence>MTSRIRLSEENRRWWTLAAMCFALFMVMLDNTVVNVALPSIQRSFDASLSSLEWTINAYSLSFAVFLVTGGRLGDIFGRRKVFLIGVVVFAVASGTIGFAPSEGWLVASRAVQGLGAALMMPGTLSIITNTFPPAERGRAIGTWAGVSAIALALGPLLGGWLTEDVSWRAIFFINIPVAAVAIVVTLFATHESRDETATREVDIPGIAALTVGLTALVLALVQANAWGWGSARIIGLFAVAAVGLASFILIERRSHAPIVDFTFFKSRSFVGANVVAFAISFGMFAVFFFLALYMQNILGYSPLETGVRFLPSTLVIMVAGPLSGRLADRVGPRTPLVIGLTLVTASLAWQSRIQVDTSFGFLVVPFVLLGLGMGFTMSPMSTAAMNAVDRTKAGVASGTLSMTRMVGGTFGVAALGALVASVGRHDLAQSLPNVPEGTREKLVDALGSGAATSGASDAVRAASERAFVDALGAGLTIAAIATGLAALAAWFMIDPIRPQHEAAPAPTQADTEAAMV</sequence>
<dbReference type="GO" id="GO:0005886">
    <property type="term" value="C:plasma membrane"/>
    <property type="evidence" value="ECO:0007669"/>
    <property type="project" value="UniProtKB-SubCell"/>
</dbReference>
<evidence type="ECO:0000256" key="2">
    <source>
        <dbReference type="ARBA" id="ARBA00022448"/>
    </source>
</evidence>
<feature type="transmembrane region" description="Helical" evidence="7">
    <location>
        <begin position="82"/>
        <end position="101"/>
    </location>
</feature>
<dbReference type="CDD" id="cd17321">
    <property type="entry name" value="MFS_MMR_MDR_like"/>
    <property type="match status" value="1"/>
</dbReference>
<comment type="caution">
    <text evidence="9">The sequence shown here is derived from an EMBL/GenBank/DDBJ whole genome shotgun (WGS) entry which is preliminary data.</text>
</comment>
<feature type="transmembrane region" description="Helical" evidence="7">
    <location>
        <begin position="54"/>
        <end position="70"/>
    </location>
</feature>
<keyword evidence="5 7" id="KW-1133">Transmembrane helix</keyword>
<feature type="transmembrane region" description="Helical" evidence="7">
    <location>
        <begin position="406"/>
        <end position="424"/>
    </location>
</feature>
<feature type="transmembrane region" description="Helical" evidence="7">
    <location>
        <begin position="107"/>
        <end position="128"/>
    </location>
</feature>
<dbReference type="Pfam" id="PF07690">
    <property type="entry name" value="MFS_1"/>
    <property type="match status" value="1"/>
</dbReference>
<evidence type="ECO:0000256" key="1">
    <source>
        <dbReference type="ARBA" id="ARBA00004651"/>
    </source>
</evidence>
<proteinExistence type="predicted"/>
<feature type="transmembrane region" description="Helical" evidence="7">
    <location>
        <begin position="471"/>
        <end position="494"/>
    </location>
</feature>
<dbReference type="PANTHER" id="PTHR42718">
    <property type="entry name" value="MAJOR FACILITATOR SUPERFAMILY MULTIDRUG TRANSPORTER MFSC"/>
    <property type="match status" value="1"/>
</dbReference>
<feature type="domain" description="Major facilitator superfamily (MFS) profile" evidence="8">
    <location>
        <begin position="16"/>
        <end position="498"/>
    </location>
</feature>
<feature type="transmembrane region" description="Helical" evidence="7">
    <location>
        <begin position="14"/>
        <end position="34"/>
    </location>
</feature>
<feature type="transmembrane region" description="Helical" evidence="7">
    <location>
        <begin position="234"/>
        <end position="251"/>
    </location>
</feature>
<feature type="transmembrane region" description="Helical" evidence="7">
    <location>
        <begin position="202"/>
        <end position="222"/>
    </location>
</feature>
<evidence type="ECO:0000256" key="3">
    <source>
        <dbReference type="ARBA" id="ARBA00022475"/>
    </source>
</evidence>
<dbReference type="AlphaFoldDB" id="A0A9X3MUY2"/>
<dbReference type="EMBL" id="JAPDOD010000014">
    <property type="protein sequence ID" value="MDA0161767.1"/>
    <property type="molecule type" value="Genomic_DNA"/>
</dbReference>
<feature type="transmembrane region" description="Helical" evidence="7">
    <location>
        <begin position="271"/>
        <end position="295"/>
    </location>
</feature>
<dbReference type="GO" id="GO:0022857">
    <property type="term" value="F:transmembrane transporter activity"/>
    <property type="evidence" value="ECO:0007669"/>
    <property type="project" value="InterPro"/>
</dbReference>
<dbReference type="Gene3D" id="1.20.1250.20">
    <property type="entry name" value="MFS general substrate transporter like domains"/>
    <property type="match status" value="1"/>
</dbReference>
<feature type="transmembrane region" description="Helical" evidence="7">
    <location>
        <begin position="140"/>
        <end position="162"/>
    </location>
</feature>
<organism evidence="9 10">
    <name type="scientific">Solirubrobacter ginsenosidimutans</name>
    <dbReference type="NCBI Taxonomy" id="490573"/>
    <lineage>
        <taxon>Bacteria</taxon>
        <taxon>Bacillati</taxon>
        <taxon>Actinomycetota</taxon>
        <taxon>Thermoleophilia</taxon>
        <taxon>Solirubrobacterales</taxon>
        <taxon>Solirubrobacteraceae</taxon>
        <taxon>Solirubrobacter</taxon>
    </lineage>
</organism>
<dbReference type="RefSeq" id="WP_270040983.1">
    <property type="nucleotide sequence ID" value="NZ_JAPDOD010000014.1"/>
</dbReference>
<dbReference type="InterPro" id="IPR036259">
    <property type="entry name" value="MFS_trans_sf"/>
</dbReference>
<dbReference type="InterPro" id="IPR004638">
    <property type="entry name" value="EmrB-like"/>
</dbReference>
<dbReference type="PROSITE" id="PS50850">
    <property type="entry name" value="MFS"/>
    <property type="match status" value="1"/>
</dbReference>
<evidence type="ECO:0000259" key="8">
    <source>
        <dbReference type="PROSITE" id="PS50850"/>
    </source>
</evidence>
<evidence type="ECO:0000256" key="7">
    <source>
        <dbReference type="SAM" id="Phobius"/>
    </source>
</evidence>